<name>A0A7S4AG59_9STRA</name>
<reference evidence="2" key="1">
    <citation type="submission" date="2021-01" db="EMBL/GenBank/DDBJ databases">
        <authorList>
            <person name="Corre E."/>
            <person name="Pelletier E."/>
            <person name="Niang G."/>
            <person name="Scheremetjew M."/>
            <person name="Finn R."/>
            <person name="Kale V."/>
            <person name="Holt S."/>
            <person name="Cochrane G."/>
            <person name="Meng A."/>
            <person name="Brown T."/>
            <person name="Cohen L."/>
        </authorList>
    </citation>
    <scope>NUCLEOTIDE SEQUENCE</scope>
    <source>
        <strain evidence="2">10249 10 AB</strain>
    </source>
</reference>
<dbReference type="EMBL" id="HBIX01009730">
    <property type="protein sequence ID" value="CAE0714629.1"/>
    <property type="molecule type" value="Transcribed_RNA"/>
</dbReference>
<feature type="region of interest" description="Disordered" evidence="1">
    <location>
        <begin position="1"/>
        <end position="35"/>
    </location>
</feature>
<gene>
    <name evidence="2" type="ORF">PAUS00366_LOCUS7381</name>
</gene>
<dbReference type="AlphaFoldDB" id="A0A7S4AG59"/>
<accession>A0A7S4AG59</accession>
<proteinExistence type="predicted"/>
<feature type="region of interest" description="Disordered" evidence="1">
    <location>
        <begin position="81"/>
        <end position="110"/>
    </location>
</feature>
<protein>
    <submittedName>
        <fullName evidence="2">Uncharacterized protein</fullName>
    </submittedName>
</protein>
<evidence type="ECO:0000256" key="1">
    <source>
        <dbReference type="SAM" id="MobiDB-lite"/>
    </source>
</evidence>
<evidence type="ECO:0000313" key="2">
    <source>
        <dbReference type="EMBL" id="CAE0714629.1"/>
    </source>
</evidence>
<sequence length="110" mass="12567">MRESSSGGVLLTPQYKINAPDDNEDDRGNHENKNYGANADVHTFLCYGSSHNSLVALCYSLFHQMGMNKYVRRVLVAVSSTSAKKQNNQKQRLRQWQGNLQQTNLRLRPR</sequence>
<feature type="compositionally biased region" description="Polar residues" evidence="1">
    <location>
        <begin position="94"/>
        <end position="110"/>
    </location>
</feature>
<organism evidence="2">
    <name type="scientific">Pseudo-nitzschia australis</name>
    <dbReference type="NCBI Taxonomy" id="44445"/>
    <lineage>
        <taxon>Eukaryota</taxon>
        <taxon>Sar</taxon>
        <taxon>Stramenopiles</taxon>
        <taxon>Ochrophyta</taxon>
        <taxon>Bacillariophyta</taxon>
        <taxon>Bacillariophyceae</taxon>
        <taxon>Bacillariophycidae</taxon>
        <taxon>Bacillariales</taxon>
        <taxon>Bacillariaceae</taxon>
        <taxon>Pseudo-nitzschia</taxon>
    </lineage>
</organism>